<keyword evidence="1" id="KW-0119">Carbohydrate metabolism</keyword>
<evidence type="ECO:0000313" key="2">
    <source>
        <dbReference type="EMBL" id="AYV23988.1"/>
    </source>
</evidence>
<dbReference type="Pfam" id="PF00480">
    <property type="entry name" value="ROK"/>
    <property type="match status" value="1"/>
</dbReference>
<accession>A0A3G4VJ42</accession>
<proteinExistence type="predicted"/>
<name>A0A3G4VJ42_9VIBR</name>
<dbReference type="NCBIfam" id="NF003461">
    <property type="entry name" value="PRK05082.1"/>
    <property type="match status" value="1"/>
</dbReference>
<gene>
    <name evidence="2" type="ORF">ECB94_22205</name>
</gene>
<dbReference type="GO" id="GO:0009384">
    <property type="term" value="F:N-acylmannosamine kinase activity"/>
    <property type="evidence" value="ECO:0007669"/>
    <property type="project" value="TreeGrafter"/>
</dbReference>
<dbReference type="Proteomes" id="UP000279760">
    <property type="component" value="Chromosome 2"/>
</dbReference>
<dbReference type="InterPro" id="IPR043129">
    <property type="entry name" value="ATPase_NBD"/>
</dbReference>
<dbReference type="RefSeq" id="WP_124941712.1">
    <property type="nucleotide sequence ID" value="NZ_CP033578.1"/>
</dbReference>
<evidence type="ECO:0000313" key="3">
    <source>
        <dbReference type="Proteomes" id="UP000279760"/>
    </source>
</evidence>
<dbReference type="InterPro" id="IPR049874">
    <property type="entry name" value="ROK_cs"/>
</dbReference>
<dbReference type="AlphaFoldDB" id="A0A3G4VJ42"/>
<dbReference type="InterPro" id="IPR000600">
    <property type="entry name" value="ROK"/>
</dbReference>
<dbReference type="PROSITE" id="PS01125">
    <property type="entry name" value="ROK"/>
    <property type="match status" value="1"/>
</dbReference>
<sequence length="286" mass="30377">MSTLAIDIGGTKVALGLVQNGELIERAQLATPETTCVQEFASQILIKCRSWMHQVTQIGISTTGWVKPEGITSINPDTLAFPQPFPLHKEIEAQTDKPVAILNDAQAAAWYEYRSLKTPVNNMAYITVSTGVGGGLVLNGKLYKGSQHLAGHIGHTSIDINGPVCGCGQRGCVESIASGTAINRVARQAIHPTISNIELFELASDNAQAMDIIKKSAHAVAQLCCNLKATLDLDLICLGGGIGLTEVYIPLVLDYIETMPAAFRIDVVKATGDYDACLLGAAAQFS</sequence>
<dbReference type="GO" id="GO:0019262">
    <property type="term" value="P:N-acetylneuraminate catabolic process"/>
    <property type="evidence" value="ECO:0007669"/>
    <property type="project" value="TreeGrafter"/>
</dbReference>
<dbReference type="SUPFAM" id="SSF53067">
    <property type="entry name" value="Actin-like ATPase domain"/>
    <property type="match status" value="1"/>
</dbReference>
<evidence type="ECO:0000256" key="1">
    <source>
        <dbReference type="ARBA" id="ARBA00023277"/>
    </source>
</evidence>
<dbReference type="EMBL" id="CP033578">
    <property type="protein sequence ID" value="AYV23988.1"/>
    <property type="molecule type" value="Genomic_DNA"/>
</dbReference>
<dbReference type="PANTHER" id="PTHR18964:SF169">
    <property type="entry name" value="N-ACETYLMANNOSAMINE KINASE"/>
    <property type="match status" value="1"/>
</dbReference>
<dbReference type="PANTHER" id="PTHR18964">
    <property type="entry name" value="ROK (REPRESSOR, ORF, KINASE) FAMILY"/>
    <property type="match status" value="1"/>
</dbReference>
<organism evidence="2 3">
    <name type="scientific">Vibrio mediterranei</name>
    <dbReference type="NCBI Taxonomy" id="689"/>
    <lineage>
        <taxon>Bacteria</taxon>
        <taxon>Pseudomonadati</taxon>
        <taxon>Pseudomonadota</taxon>
        <taxon>Gammaproteobacteria</taxon>
        <taxon>Vibrionales</taxon>
        <taxon>Vibrionaceae</taxon>
        <taxon>Vibrio</taxon>
    </lineage>
</organism>
<dbReference type="Gene3D" id="3.30.420.40">
    <property type="match status" value="2"/>
</dbReference>
<protein>
    <submittedName>
        <fullName evidence="2">ROK family protein</fullName>
    </submittedName>
</protein>
<reference evidence="2 3" key="1">
    <citation type="submission" date="2018-11" db="EMBL/GenBank/DDBJ databases">
        <title>Complete Genome Sequence of Vbrio mediterranei 117-T6: a Potential Pathogen Bacteria Isolated from the Conchocelis of Pyropia.</title>
        <authorList>
            <person name="Liu Q."/>
        </authorList>
    </citation>
    <scope>NUCLEOTIDE SEQUENCE [LARGE SCALE GENOMIC DNA]</scope>
    <source>
        <strain evidence="2 3">117-T6</strain>
    </source>
</reference>